<keyword evidence="3" id="KW-1185">Reference proteome</keyword>
<dbReference type="AlphaFoldDB" id="A0A433V5K8"/>
<dbReference type="EMBL" id="RSCL01000020">
    <property type="protein sequence ID" value="RUT01380.1"/>
    <property type="molecule type" value="Genomic_DNA"/>
</dbReference>
<evidence type="ECO:0008006" key="4">
    <source>
        <dbReference type="Google" id="ProtNLM"/>
    </source>
</evidence>
<evidence type="ECO:0000313" key="2">
    <source>
        <dbReference type="EMBL" id="RUT01380.1"/>
    </source>
</evidence>
<keyword evidence="1" id="KW-0812">Transmembrane</keyword>
<reference evidence="2" key="1">
    <citation type="submission" date="2018-12" db="EMBL/GenBank/DDBJ databases">
        <authorList>
            <person name="Will S."/>
            <person name="Neumann-Schaal M."/>
            <person name="Henke P."/>
        </authorList>
    </citation>
    <scope>NUCLEOTIDE SEQUENCE</scope>
    <source>
        <strain evidence="2">PCC 7102</strain>
    </source>
</reference>
<sequence length="949" mass="107018">MSSRKQVIKFSVIALVALLGVLALFQFQPVINGTYAALTRTFKITVNLGIIGFIALILAAMLAPIEALGWWAGWFGDTVDTSIYSEVETQTEAPLHKVSHYIIYLDGVGQAKYEYLPDVERFLRDLTAALPESFHLIRGVMPYSVLNRSLTEDYPLSWFWRFADKLRIKNPANILGAIINIRNALVVWVSADQRYGAIYNRGTAQVIYNSLIKHGYQAGSNVPITLIGFSGGGQISMAAAPYLDDVLFSPPIDIISLGGVFSGNNNILKIQHVYHLAGKKDPLERLGAIAFPKRWKLFFLSYWNRAKRRGKVSLISLGKVGHQQPGGVMDPNKLLPDGRTYLQQTIDWVSGILQDTVYLKELAPPRRQSNYEKYWEATFNHPDFYPNKQSLPQEYQPIAAWMGRLILPPKNQRSVIKEVLFEVHHTAKGYEYLLGKVVQLRFSDIPELQKDIRSVTKDVHFNAEAEYSSEQGLILPTRVNHWRLVNPLESLAGAHPYDDIMVMLDDPMLMEIGDKDYLCIKREPIQITGLYYALVQFIEPIGNDLFRVIHYNRDSKQFDGAEEFVSMPSVVANVDGVQPFTNQDIDSSPINQTGWYIYGAQNESKRFVVRSIAPRALFQLKPEHKIIGKSEVKHYIKKESWDNLALQKGKISSALLCYDDSNIQSEQTWREGERALLLHNYGGIGGRKTEAAAKGPVYFGHFAYGVATVVREPLTDELRFDIVYHQIYTQNIDGLTAGTLHWSRFLGDRQYGWAGIRPVCDTLIKFEPFTGYFETTEGTVYSPLDQMIRQLEIMAARYRIGDGTGGTYVGAANNCSQDSNQALYAALKQITQVIRSNSLIDEWIEQHPDQADNLTQLEELGKKLKRQILPFGARVDWQQPGKSLGSSLEDDPIKNLVTGLLSWRAILPRVANDTVLETFLKLGATAWVLRTNQIGGFNPDIEPVAPITF</sequence>
<reference evidence="2" key="2">
    <citation type="journal article" date="2019" name="Genome Biol. Evol.">
        <title>Day and night: Metabolic profiles and evolutionary relationships of six axenic non-marine cyanobacteria.</title>
        <authorList>
            <person name="Will S.E."/>
            <person name="Henke P."/>
            <person name="Boedeker C."/>
            <person name="Huang S."/>
            <person name="Brinkmann H."/>
            <person name="Rohde M."/>
            <person name="Jarek M."/>
            <person name="Friedl T."/>
            <person name="Seufert S."/>
            <person name="Schumacher M."/>
            <person name="Overmann J."/>
            <person name="Neumann-Schaal M."/>
            <person name="Petersen J."/>
        </authorList>
    </citation>
    <scope>NUCLEOTIDE SEQUENCE [LARGE SCALE GENOMIC DNA]</scope>
    <source>
        <strain evidence="2">PCC 7102</strain>
    </source>
</reference>
<keyword evidence="1" id="KW-1133">Transmembrane helix</keyword>
<gene>
    <name evidence="2" type="ORF">DSM106972_069310</name>
</gene>
<accession>A0A433V5K8</accession>
<dbReference type="RefSeq" id="WP_127085056.1">
    <property type="nucleotide sequence ID" value="NZ_RSCL01000020.1"/>
</dbReference>
<feature type="transmembrane region" description="Helical" evidence="1">
    <location>
        <begin position="46"/>
        <end position="65"/>
    </location>
</feature>
<keyword evidence="1" id="KW-0472">Membrane</keyword>
<proteinExistence type="predicted"/>
<protein>
    <recommendedName>
        <fullName evidence="4">CAAX protease</fullName>
    </recommendedName>
</protein>
<organism evidence="2 3">
    <name type="scientific">Dulcicalothrix desertica PCC 7102</name>
    <dbReference type="NCBI Taxonomy" id="232991"/>
    <lineage>
        <taxon>Bacteria</taxon>
        <taxon>Bacillati</taxon>
        <taxon>Cyanobacteriota</taxon>
        <taxon>Cyanophyceae</taxon>
        <taxon>Nostocales</taxon>
        <taxon>Calotrichaceae</taxon>
        <taxon>Dulcicalothrix</taxon>
    </lineage>
</organism>
<name>A0A433V5K8_9CYAN</name>
<dbReference type="OrthoDB" id="5141003at2"/>
<dbReference type="Proteomes" id="UP000271624">
    <property type="component" value="Unassembled WGS sequence"/>
</dbReference>
<evidence type="ECO:0000313" key="3">
    <source>
        <dbReference type="Proteomes" id="UP000271624"/>
    </source>
</evidence>
<comment type="caution">
    <text evidence="2">The sequence shown here is derived from an EMBL/GenBank/DDBJ whole genome shotgun (WGS) entry which is preliminary data.</text>
</comment>
<evidence type="ECO:0000256" key="1">
    <source>
        <dbReference type="SAM" id="Phobius"/>
    </source>
</evidence>